<dbReference type="KEGG" id="rarg:115745825"/>
<dbReference type="PANTHER" id="PTHR33463:SF203">
    <property type="entry name" value="AAA+ ATPASE DOMAIN-CONTAINING PROTEIN"/>
    <property type="match status" value="1"/>
</dbReference>
<dbReference type="InterPro" id="IPR002182">
    <property type="entry name" value="NB-ARC"/>
</dbReference>
<evidence type="ECO:0000259" key="6">
    <source>
        <dbReference type="Pfam" id="PF00931"/>
    </source>
</evidence>
<evidence type="ECO:0000313" key="8">
    <source>
        <dbReference type="Proteomes" id="UP000827889"/>
    </source>
</evidence>
<dbReference type="Gene3D" id="3.80.10.10">
    <property type="entry name" value="Ribonuclease Inhibitor"/>
    <property type="match status" value="1"/>
</dbReference>
<reference evidence="9" key="1">
    <citation type="submission" date="2025-08" db="UniProtKB">
        <authorList>
            <consortium name="RefSeq"/>
        </authorList>
    </citation>
    <scope>IDENTIFICATION</scope>
    <source>
        <tissue evidence="9">Leaf</tissue>
    </source>
</reference>
<dbReference type="GeneID" id="115745825"/>
<dbReference type="PANTHER" id="PTHR33463">
    <property type="entry name" value="NB-ARC DOMAIN-CONTAINING PROTEIN-RELATED"/>
    <property type="match status" value="1"/>
</dbReference>
<dbReference type="SUPFAM" id="SSF52540">
    <property type="entry name" value="P-loop containing nucleoside triphosphate hydrolases"/>
    <property type="match status" value="1"/>
</dbReference>
<organism evidence="8 9">
    <name type="scientific">Rhodamnia argentea</name>
    <dbReference type="NCBI Taxonomy" id="178133"/>
    <lineage>
        <taxon>Eukaryota</taxon>
        <taxon>Viridiplantae</taxon>
        <taxon>Streptophyta</taxon>
        <taxon>Embryophyta</taxon>
        <taxon>Tracheophyta</taxon>
        <taxon>Spermatophyta</taxon>
        <taxon>Magnoliopsida</taxon>
        <taxon>eudicotyledons</taxon>
        <taxon>Gunneridae</taxon>
        <taxon>Pentapetalae</taxon>
        <taxon>rosids</taxon>
        <taxon>malvids</taxon>
        <taxon>Myrtales</taxon>
        <taxon>Myrtaceae</taxon>
        <taxon>Myrtoideae</taxon>
        <taxon>Myrteae</taxon>
        <taxon>Australasian group</taxon>
        <taxon>Rhodamnia</taxon>
    </lineage>
</organism>
<dbReference type="InterPro" id="IPR027417">
    <property type="entry name" value="P-loop_NTPase"/>
</dbReference>
<dbReference type="Pfam" id="PF23247">
    <property type="entry name" value="LRR_RPS2"/>
    <property type="match status" value="1"/>
</dbReference>
<evidence type="ECO:0000256" key="1">
    <source>
        <dbReference type="ARBA" id="ARBA00008894"/>
    </source>
</evidence>
<dbReference type="PRINTS" id="PR00364">
    <property type="entry name" value="DISEASERSIST"/>
</dbReference>
<evidence type="ECO:0000259" key="7">
    <source>
        <dbReference type="Pfam" id="PF23247"/>
    </source>
</evidence>
<evidence type="ECO:0000256" key="4">
    <source>
        <dbReference type="ARBA" id="ARBA00022840"/>
    </source>
</evidence>
<feature type="coiled-coil region" evidence="5">
    <location>
        <begin position="35"/>
        <end position="94"/>
    </location>
</feature>
<protein>
    <submittedName>
        <fullName evidence="9">Disease resistance protein At4g27190-like</fullName>
    </submittedName>
</protein>
<comment type="similarity">
    <text evidence="1">Belongs to the disease resistance NB-LRR family.</text>
</comment>
<feature type="domain" description="NB-ARC" evidence="6">
    <location>
        <begin position="188"/>
        <end position="360"/>
    </location>
</feature>
<dbReference type="GO" id="GO:0043531">
    <property type="term" value="F:ADP binding"/>
    <property type="evidence" value="ECO:0007669"/>
    <property type="project" value="InterPro"/>
</dbReference>
<dbReference type="InterPro" id="IPR042197">
    <property type="entry name" value="Apaf_helical"/>
</dbReference>
<dbReference type="GO" id="GO:0005524">
    <property type="term" value="F:ATP binding"/>
    <property type="evidence" value="ECO:0007669"/>
    <property type="project" value="UniProtKB-KW"/>
</dbReference>
<dbReference type="Proteomes" id="UP000827889">
    <property type="component" value="Chromosome 5"/>
</dbReference>
<sequence>MCIECGLPTVCELLTGAFYLLKDPVVYATSSKSFADRLEEEVGKLETEAQRVNDLARAATKNLRRHNDCFTKWKESADKALEEARNRLEAFKKDRKSCCYGRLPNPYCRYKFSSEAKDKIEDIKNLAQDSVRFRTVDDICFVGPAPTPARIEGEAVVQSITTSTASVFSALTSVKRRDEGVFKSRALMIQKVMDALANNSNSVVGVYGMGGVGKSTLLEDVKRILIEERSFDWVAKADVSKNPNIHTIQGNIADALGLTDITNKPTIDARAELLHRRLKEEESNKQKVLIILDNLWESLDLKSVGIPCGHGNKAIGCKLLLTSRDLNVLQREMGCDKAFVLDELQAEEARALFERMVGDKVRKDEFRPLVNEALHRSAGLPFLIVQMANLLKHADSSGWRDALYQIERCTNEGISAKINTLLQLSYDHLESEDAKSLLQLCAAYAVSEPSLENLLRYGFGLGIFRKFSSMKKARDRLSVLISTLQASSLLLKIGYGDGFKIHDLVRDFVAHFILRDHPLLVLKDKENWETELSEDKLESCRAICFTYADMKELPRELHCPELQTFLLLTNRKSLEVPDSLFHSMGNLMVLNLTGTHLTCSPSPFQFLKSLNTLCLQRCSLDDVAILGELKGLQILSIVDSDIQRLPEQIGQLVELRLLELSRCSNLEIIEPGVLESLTNLEELYMEHSFDQWSAGEQTPPTNASLIELNHMKKLCTLHVSIPDPSVLPKDLDVEKLTKYRIRIGHAWRWKQFKGSRTLELKLNSTSDILQAKCIQSVLCKTDDLFLEELKGIEQSICQLSQEGFPQLKHLEVTDSPSVHYIQCSSFPTFKALERLLLENVINLEKICHNRISIESFSTLKVVKVESCDKMEVLFPRSVVRRLPHLEKIKVKGCELMRGIVEADDDRGKLELPKLRVLKLRELPNIQNFITAGSAPSSSTSDDQVGTQIAFFNGRQVTFYEKKINY</sequence>
<keyword evidence="5" id="KW-0175">Coiled coil</keyword>
<evidence type="ECO:0000256" key="3">
    <source>
        <dbReference type="ARBA" id="ARBA00022821"/>
    </source>
</evidence>
<proteinExistence type="inferred from homology"/>
<dbReference type="SUPFAM" id="SSF52058">
    <property type="entry name" value="L domain-like"/>
    <property type="match status" value="1"/>
</dbReference>
<accession>A0A8B8PR74</accession>
<feature type="domain" description="Disease resistance protein At4g27190-like leucine-rich repeats" evidence="7">
    <location>
        <begin position="833"/>
        <end position="927"/>
    </location>
</feature>
<dbReference type="RefSeq" id="XP_030537286.2">
    <property type="nucleotide sequence ID" value="XM_030681426.2"/>
</dbReference>
<dbReference type="InterPro" id="IPR057135">
    <property type="entry name" value="At4g27190-like_LRR"/>
</dbReference>
<keyword evidence="4" id="KW-0067">ATP-binding</keyword>
<dbReference type="GO" id="GO:0006952">
    <property type="term" value="P:defense response"/>
    <property type="evidence" value="ECO:0007669"/>
    <property type="project" value="UniProtKB-KW"/>
</dbReference>
<dbReference type="Gene3D" id="1.10.8.430">
    <property type="entry name" value="Helical domain of apoptotic protease-activating factors"/>
    <property type="match status" value="1"/>
</dbReference>
<dbReference type="Pfam" id="PF00931">
    <property type="entry name" value="NB-ARC"/>
    <property type="match status" value="1"/>
</dbReference>
<dbReference type="InterPro" id="IPR032675">
    <property type="entry name" value="LRR_dom_sf"/>
</dbReference>
<dbReference type="InterPro" id="IPR050905">
    <property type="entry name" value="Plant_NBS-LRR"/>
</dbReference>
<name>A0A8B8PR74_9MYRT</name>
<keyword evidence="3" id="KW-0611">Plant defense</keyword>
<gene>
    <name evidence="9" type="primary">LOC115745825</name>
</gene>
<evidence type="ECO:0000256" key="2">
    <source>
        <dbReference type="ARBA" id="ARBA00022741"/>
    </source>
</evidence>
<evidence type="ECO:0000256" key="5">
    <source>
        <dbReference type="SAM" id="Coils"/>
    </source>
</evidence>
<dbReference type="Gene3D" id="3.40.50.300">
    <property type="entry name" value="P-loop containing nucleotide triphosphate hydrolases"/>
    <property type="match status" value="1"/>
</dbReference>
<keyword evidence="8" id="KW-1185">Reference proteome</keyword>
<keyword evidence="2" id="KW-0547">Nucleotide-binding</keyword>
<evidence type="ECO:0000313" key="9">
    <source>
        <dbReference type="RefSeq" id="XP_030537286.2"/>
    </source>
</evidence>